<sequence length="249" mass="28090">MENTKSRAINQSTSGLMSLQYDKFLLFGDSITEFSFNPEQFSLGAALANAYARRLDIVHRGFAGYTSRWALHILPRILEVEQNVVLSTLFFGANDVCLKGPQSVPIDEYETNMESLIGMLLAKGIKVLLIGPGLLDRGKWEPSRGEEIQKGWIRTEENLKKYGDVLKKIAKGHPDDVVFIDLAEAFAREAGDQWKELLADGLHFSGKGYQVFFDEVMKAIAMNFPQFVPDNIEFKLPLWREVNEDGLNI</sequence>
<dbReference type="HOGENOM" id="CLU_051989_0_3_1"/>
<dbReference type="FunFam" id="3.40.50.1110:FF:000022">
    <property type="entry name" value="Isoamyl acetate-hydrolyzing esterase"/>
    <property type="match status" value="1"/>
</dbReference>
<dbReference type="KEGG" id="ncs:NCAS_0H02130"/>
<dbReference type="InParanoid" id="G0VJ44"/>
<dbReference type="InterPro" id="IPR013830">
    <property type="entry name" value="SGNH_hydro"/>
</dbReference>
<dbReference type="CDD" id="cd01838">
    <property type="entry name" value="Isoamyl_acetate_hydrolase_like"/>
    <property type="match status" value="1"/>
</dbReference>
<dbReference type="PANTHER" id="PTHR14209">
    <property type="entry name" value="ISOAMYL ACETATE-HYDROLYZING ESTERASE 1"/>
    <property type="match status" value="1"/>
</dbReference>
<dbReference type="EMBL" id="HE576759">
    <property type="protein sequence ID" value="CCC71523.1"/>
    <property type="molecule type" value="Genomic_DNA"/>
</dbReference>
<organism evidence="2 3">
    <name type="scientific">Naumovozyma castellii</name>
    <name type="common">Yeast</name>
    <name type="synonym">Saccharomyces castellii</name>
    <dbReference type="NCBI Taxonomy" id="27288"/>
    <lineage>
        <taxon>Eukaryota</taxon>
        <taxon>Fungi</taxon>
        <taxon>Dikarya</taxon>
        <taxon>Ascomycota</taxon>
        <taxon>Saccharomycotina</taxon>
        <taxon>Saccharomycetes</taxon>
        <taxon>Saccharomycetales</taxon>
        <taxon>Saccharomycetaceae</taxon>
        <taxon>Naumovozyma</taxon>
    </lineage>
</organism>
<gene>
    <name evidence="2" type="primary">NCAS0H02130</name>
    <name evidence="2" type="ordered locus">NCAS_0H02130</name>
</gene>
<dbReference type="Gene3D" id="3.40.50.1110">
    <property type="entry name" value="SGNH hydrolase"/>
    <property type="match status" value="1"/>
</dbReference>
<keyword evidence="3" id="KW-1185">Reference proteome</keyword>
<protein>
    <recommendedName>
        <fullName evidence="1">SGNH hydrolase-type esterase domain-containing protein</fullName>
    </recommendedName>
</protein>
<dbReference type="STRING" id="1064592.G0VJ44"/>
<dbReference type="InterPro" id="IPR036514">
    <property type="entry name" value="SGNH_hydro_sf"/>
</dbReference>
<evidence type="ECO:0000313" key="2">
    <source>
        <dbReference type="EMBL" id="CCC71523.1"/>
    </source>
</evidence>
<dbReference type="SUPFAM" id="SSF52266">
    <property type="entry name" value="SGNH hydrolase"/>
    <property type="match status" value="1"/>
</dbReference>
<evidence type="ECO:0000313" key="3">
    <source>
        <dbReference type="Proteomes" id="UP000001640"/>
    </source>
</evidence>
<dbReference type="eggNOG" id="KOG3035">
    <property type="taxonomic scope" value="Eukaryota"/>
</dbReference>
<reference key="2">
    <citation type="submission" date="2011-08" db="EMBL/GenBank/DDBJ databases">
        <title>Genome sequence of Naumovozyma castellii.</title>
        <authorList>
            <person name="Gordon J.L."/>
            <person name="Armisen D."/>
            <person name="Proux-Wera E."/>
            <person name="OhEigeartaigh S.S."/>
            <person name="Byrne K.P."/>
            <person name="Wolfe K.H."/>
        </authorList>
    </citation>
    <scope>NUCLEOTIDE SEQUENCE</scope>
    <source>
        <strain>Type strain:CBS 4309</strain>
    </source>
</reference>
<evidence type="ECO:0000259" key="1">
    <source>
        <dbReference type="Pfam" id="PF13472"/>
    </source>
</evidence>
<reference evidence="2 3" key="1">
    <citation type="journal article" date="2011" name="Proc. Natl. Acad. Sci. U.S.A.">
        <title>Evolutionary erosion of yeast sex chromosomes by mating-type switching accidents.</title>
        <authorList>
            <person name="Gordon J.L."/>
            <person name="Armisen D."/>
            <person name="Proux-Wera E."/>
            <person name="Oheigeartaigh S.S."/>
            <person name="Byrne K.P."/>
            <person name="Wolfe K.H."/>
        </authorList>
    </citation>
    <scope>NUCLEOTIDE SEQUENCE [LARGE SCALE GENOMIC DNA]</scope>
    <source>
        <strain evidence="3">ATCC 76901 / BCRC 22586 / CBS 4309 / NBRC 1992 / NRRL Y-12630</strain>
    </source>
</reference>
<dbReference type="AlphaFoldDB" id="G0VJ44"/>
<dbReference type="OMA" id="VIWPKVI"/>
<dbReference type="InterPro" id="IPR045136">
    <property type="entry name" value="Iah1-like"/>
</dbReference>
<dbReference type="FunCoup" id="G0VJ44">
    <property type="interactions" value="246"/>
</dbReference>
<proteinExistence type="predicted"/>
<dbReference type="Pfam" id="PF13472">
    <property type="entry name" value="Lipase_GDSL_2"/>
    <property type="match status" value="1"/>
</dbReference>
<feature type="domain" description="SGNH hydrolase-type esterase" evidence="1">
    <location>
        <begin position="26"/>
        <end position="211"/>
    </location>
</feature>
<name>G0VJ44_NAUCA</name>
<accession>G0VJ44</accession>
<dbReference type="Proteomes" id="UP000001640">
    <property type="component" value="Chromosome 8"/>
</dbReference>
<dbReference type="GO" id="GO:0006083">
    <property type="term" value="P:acetate metabolic process"/>
    <property type="evidence" value="ECO:0007669"/>
    <property type="project" value="EnsemblFungi"/>
</dbReference>
<dbReference type="GeneID" id="96905200"/>
<dbReference type="RefSeq" id="XP_003677870.1">
    <property type="nucleotide sequence ID" value="XM_003677822.1"/>
</dbReference>
<dbReference type="OrthoDB" id="671439at2759"/>
<dbReference type="PANTHER" id="PTHR14209:SF19">
    <property type="entry name" value="ISOAMYL ACETATE-HYDROLYZING ESTERASE 1 HOMOLOG"/>
    <property type="match status" value="1"/>
</dbReference>
<dbReference type="GO" id="GO:0016788">
    <property type="term" value="F:hydrolase activity, acting on ester bonds"/>
    <property type="evidence" value="ECO:0007669"/>
    <property type="project" value="EnsemblFungi"/>
</dbReference>